<comment type="caution">
    <text evidence="5">The sequence shown here is derived from an EMBL/GenBank/DDBJ whole genome shotgun (WGS) entry which is preliminary data.</text>
</comment>
<dbReference type="Proteomes" id="UP000886842">
    <property type="component" value="Unassembled WGS sequence"/>
</dbReference>
<protein>
    <submittedName>
        <fullName evidence="5">HIT domain-containing protein</fullName>
    </submittedName>
</protein>
<proteinExistence type="predicted"/>
<evidence type="ECO:0000256" key="1">
    <source>
        <dbReference type="PIRSR" id="PIRSR601310-1"/>
    </source>
</evidence>
<evidence type="ECO:0000313" key="6">
    <source>
        <dbReference type="Proteomes" id="UP000886842"/>
    </source>
</evidence>
<feature type="active site" description="Tele-AMP-histidine intermediate" evidence="1">
    <location>
        <position position="100"/>
    </location>
</feature>
<dbReference type="PANTHER" id="PTHR46648:SF1">
    <property type="entry name" value="ADENOSINE 5'-MONOPHOSPHORAMIDASE HNT1"/>
    <property type="match status" value="1"/>
</dbReference>
<dbReference type="AlphaFoldDB" id="A0A9D1GXW0"/>
<feature type="domain" description="HIT" evidence="4">
    <location>
        <begin position="7"/>
        <end position="113"/>
    </location>
</feature>
<dbReference type="PRINTS" id="PR00332">
    <property type="entry name" value="HISTRIAD"/>
</dbReference>
<organism evidence="5 6">
    <name type="scientific">Candidatus Avipropionibacterium avicola</name>
    <dbReference type="NCBI Taxonomy" id="2840701"/>
    <lineage>
        <taxon>Bacteria</taxon>
        <taxon>Bacillati</taxon>
        <taxon>Actinomycetota</taxon>
        <taxon>Actinomycetes</taxon>
        <taxon>Propionibacteriales</taxon>
        <taxon>Propionibacteriaceae</taxon>
        <taxon>Propionibacteriaceae incertae sedis</taxon>
        <taxon>Candidatus Avipropionibacterium</taxon>
    </lineage>
</organism>
<gene>
    <name evidence="5" type="ORF">IAA98_07760</name>
</gene>
<dbReference type="PANTHER" id="PTHR46648">
    <property type="entry name" value="HIT FAMILY PROTEIN 1"/>
    <property type="match status" value="1"/>
</dbReference>
<evidence type="ECO:0000259" key="4">
    <source>
        <dbReference type="PROSITE" id="PS51084"/>
    </source>
</evidence>
<dbReference type="EMBL" id="DVLP01000234">
    <property type="protein sequence ID" value="HIT75464.1"/>
    <property type="molecule type" value="Genomic_DNA"/>
</dbReference>
<dbReference type="Pfam" id="PF01230">
    <property type="entry name" value="HIT"/>
    <property type="match status" value="1"/>
</dbReference>
<dbReference type="GO" id="GO:0003824">
    <property type="term" value="F:catalytic activity"/>
    <property type="evidence" value="ECO:0007669"/>
    <property type="project" value="InterPro"/>
</dbReference>
<dbReference type="InterPro" id="IPR036265">
    <property type="entry name" value="HIT-like_sf"/>
</dbReference>
<reference evidence="5" key="1">
    <citation type="submission" date="2020-10" db="EMBL/GenBank/DDBJ databases">
        <authorList>
            <person name="Gilroy R."/>
        </authorList>
    </citation>
    <scope>NUCLEOTIDE SEQUENCE</scope>
    <source>
        <strain evidence="5">ChiGjej1B1-24693</strain>
    </source>
</reference>
<dbReference type="InterPro" id="IPR001310">
    <property type="entry name" value="Histidine_triad_HIT"/>
</dbReference>
<reference evidence="5" key="2">
    <citation type="journal article" date="2021" name="PeerJ">
        <title>Extensive microbial diversity within the chicken gut microbiome revealed by metagenomics and culture.</title>
        <authorList>
            <person name="Gilroy R."/>
            <person name="Ravi A."/>
            <person name="Getino M."/>
            <person name="Pursley I."/>
            <person name="Horton D.L."/>
            <person name="Alikhan N.F."/>
            <person name="Baker D."/>
            <person name="Gharbi K."/>
            <person name="Hall N."/>
            <person name="Watson M."/>
            <person name="Adriaenssens E.M."/>
            <person name="Foster-Nyarko E."/>
            <person name="Jarju S."/>
            <person name="Secka A."/>
            <person name="Antonio M."/>
            <person name="Oren A."/>
            <person name="Chaudhuri R.R."/>
            <person name="La Ragione R."/>
            <person name="Hildebrand F."/>
            <person name="Pallen M.J."/>
        </authorList>
    </citation>
    <scope>NUCLEOTIDE SEQUENCE</scope>
    <source>
        <strain evidence="5">ChiGjej1B1-24693</strain>
    </source>
</reference>
<dbReference type="InterPro" id="IPR011146">
    <property type="entry name" value="HIT-like"/>
</dbReference>
<dbReference type="SUPFAM" id="SSF54197">
    <property type="entry name" value="HIT-like"/>
    <property type="match status" value="1"/>
</dbReference>
<name>A0A9D1GXW0_9ACTN</name>
<evidence type="ECO:0000256" key="3">
    <source>
        <dbReference type="PROSITE-ProRule" id="PRU00464"/>
    </source>
</evidence>
<feature type="short sequence motif" description="Histidine triad motif" evidence="2 3">
    <location>
        <begin position="98"/>
        <end position="102"/>
    </location>
</feature>
<dbReference type="Gene3D" id="3.30.428.10">
    <property type="entry name" value="HIT-like"/>
    <property type="match status" value="1"/>
</dbReference>
<dbReference type="GO" id="GO:0009117">
    <property type="term" value="P:nucleotide metabolic process"/>
    <property type="evidence" value="ECO:0007669"/>
    <property type="project" value="TreeGrafter"/>
</dbReference>
<dbReference type="PROSITE" id="PS51084">
    <property type="entry name" value="HIT_2"/>
    <property type="match status" value="1"/>
</dbReference>
<sequence length="136" mass="14408">MTKDDCIFCRIVAGELPSRTVYADDTAVAFLDLSPWHRGHTLVVPRTHVDDVRSAGGAFAAIGPAVEAVARLVTERLGCDGVNVTSSAGEVAGQDVFHLHVHVVPRYADKPGIRALHDIDADASPEALDAVLAELT</sequence>
<accession>A0A9D1GXW0</accession>
<evidence type="ECO:0000256" key="2">
    <source>
        <dbReference type="PIRSR" id="PIRSR601310-3"/>
    </source>
</evidence>
<evidence type="ECO:0000313" key="5">
    <source>
        <dbReference type="EMBL" id="HIT75464.1"/>
    </source>
</evidence>